<dbReference type="SUPFAM" id="SSF53098">
    <property type="entry name" value="Ribonuclease H-like"/>
    <property type="match status" value="1"/>
</dbReference>
<evidence type="ECO:0008006" key="5">
    <source>
        <dbReference type="Google" id="ProtNLM"/>
    </source>
</evidence>
<evidence type="ECO:0000259" key="1">
    <source>
        <dbReference type="PROSITE" id="PS50013"/>
    </source>
</evidence>
<dbReference type="InterPro" id="IPR016197">
    <property type="entry name" value="Chromo-like_dom_sf"/>
</dbReference>
<dbReference type="InterPro" id="IPR001584">
    <property type="entry name" value="Integrase_cat-core"/>
</dbReference>
<dbReference type="Gene3D" id="2.40.50.40">
    <property type="match status" value="1"/>
</dbReference>
<evidence type="ECO:0000259" key="2">
    <source>
        <dbReference type="PROSITE" id="PS50994"/>
    </source>
</evidence>
<dbReference type="InterPro" id="IPR036397">
    <property type="entry name" value="RNaseH_sf"/>
</dbReference>
<protein>
    <recommendedName>
        <fullName evidence="5">Integrase catalytic domain-containing protein</fullName>
    </recommendedName>
</protein>
<dbReference type="SUPFAM" id="SSF54160">
    <property type="entry name" value="Chromo domain-like"/>
    <property type="match status" value="1"/>
</dbReference>
<name>A0AA88Y363_PINIB</name>
<dbReference type="SMART" id="SM00298">
    <property type="entry name" value="CHROMO"/>
    <property type="match status" value="1"/>
</dbReference>
<dbReference type="Pfam" id="PF00665">
    <property type="entry name" value="rve"/>
    <property type="match status" value="1"/>
</dbReference>
<dbReference type="AlphaFoldDB" id="A0AA88Y363"/>
<comment type="caution">
    <text evidence="3">The sequence shown here is derived from an EMBL/GenBank/DDBJ whole genome shotgun (WGS) entry which is preliminary data.</text>
</comment>
<keyword evidence="4" id="KW-1185">Reference proteome</keyword>
<dbReference type="CDD" id="cd00024">
    <property type="entry name" value="CD_CSD"/>
    <property type="match status" value="1"/>
</dbReference>
<dbReference type="Proteomes" id="UP001186944">
    <property type="component" value="Unassembled WGS sequence"/>
</dbReference>
<dbReference type="PROSITE" id="PS50013">
    <property type="entry name" value="CHROMO_2"/>
    <property type="match status" value="1"/>
</dbReference>
<organism evidence="3 4">
    <name type="scientific">Pinctada imbricata</name>
    <name type="common">Atlantic pearl-oyster</name>
    <name type="synonym">Pinctada martensii</name>
    <dbReference type="NCBI Taxonomy" id="66713"/>
    <lineage>
        <taxon>Eukaryota</taxon>
        <taxon>Metazoa</taxon>
        <taxon>Spiralia</taxon>
        <taxon>Lophotrochozoa</taxon>
        <taxon>Mollusca</taxon>
        <taxon>Bivalvia</taxon>
        <taxon>Autobranchia</taxon>
        <taxon>Pteriomorphia</taxon>
        <taxon>Pterioida</taxon>
        <taxon>Pterioidea</taxon>
        <taxon>Pteriidae</taxon>
        <taxon>Pinctada</taxon>
    </lineage>
</organism>
<dbReference type="Gene3D" id="3.30.420.10">
    <property type="entry name" value="Ribonuclease H-like superfamily/Ribonuclease H"/>
    <property type="match status" value="1"/>
</dbReference>
<dbReference type="GO" id="GO:0003676">
    <property type="term" value="F:nucleic acid binding"/>
    <property type="evidence" value="ECO:0007669"/>
    <property type="project" value="InterPro"/>
</dbReference>
<accession>A0AA88Y363</accession>
<evidence type="ECO:0000313" key="4">
    <source>
        <dbReference type="Proteomes" id="UP001186944"/>
    </source>
</evidence>
<proteinExistence type="predicted"/>
<dbReference type="PANTHER" id="PTHR46585">
    <property type="entry name" value="INTEGRASE CORE DOMAIN CONTAINING PROTEIN"/>
    <property type="match status" value="1"/>
</dbReference>
<dbReference type="PROSITE" id="PS50994">
    <property type="entry name" value="INTEGRASE"/>
    <property type="match status" value="1"/>
</dbReference>
<dbReference type="InterPro" id="IPR012337">
    <property type="entry name" value="RNaseH-like_sf"/>
</dbReference>
<sequence>MSDVDNYLQSIYYEPSNPAAFSSEEKLYRAVKNRGISRAKVKKWLQTQESYSIHKQSRTKINRRSVIATYKNYQWDIDTAVLDSYKKQNDGFAYFILAIDIFSRFVWTAPLKTKTGIEVAQALEKIFKTAGANPHYIRTDKGTEYLNSRVKKILTRKHVKHFVSQNSLKASYAERAIKTIKKKLFRLMTYKHSHQWIDYLEDVTQSYNNTYHHRIRKAPIAVNKDDRYQLWILQRANVNKKVPQYKFKIGDPVRISHLRNIFRREYDDRWTREIFFITSKFIKDNICFYTLKDYSNEEIIGNFYQSELQKAVIDDNATYTVEKVLRKRKRNNKEEVLVKWLGWDKKFNSWIPLSELKDVQR</sequence>
<dbReference type="GO" id="GO:0015074">
    <property type="term" value="P:DNA integration"/>
    <property type="evidence" value="ECO:0007669"/>
    <property type="project" value="InterPro"/>
</dbReference>
<feature type="domain" description="Integrase catalytic" evidence="2">
    <location>
        <begin position="67"/>
        <end position="227"/>
    </location>
</feature>
<dbReference type="InterPro" id="IPR023780">
    <property type="entry name" value="Chromo_domain"/>
</dbReference>
<dbReference type="Pfam" id="PF00385">
    <property type="entry name" value="Chromo"/>
    <property type="match status" value="1"/>
</dbReference>
<feature type="domain" description="Chromo" evidence="1">
    <location>
        <begin position="319"/>
        <end position="361"/>
    </location>
</feature>
<dbReference type="EMBL" id="VSWD01000007">
    <property type="protein sequence ID" value="KAK3096761.1"/>
    <property type="molecule type" value="Genomic_DNA"/>
</dbReference>
<evidence type="ECO:0000313" key="3">
    <source>
        <dbReference type="EMBL" id="KAK3096761.1"/>
    </source>
</evidence>
<gene>
    <name evidence="3" type="ORF">FSP39_003007</name>
</gene>
<reference evidence="3" key="1">
    <citation type="submission" date="2019-08" db="EMBL/GenBank/DDBJ databases">
        <title>The improved chromosome-level genome for the pearl oyster Pinctada fucata martensii using PacBio sequencing and Hi-C.</title>
        <authorList>
            <person name="Zheng Z."/>
        </authorList>
    </citation>
    <scope>NUCLEOTIDE SEQUENCE</scope>
    <source>
        <strain evidence="3">ZZ-2019</strain>
        <tissue evidence="3">Adductor muscle</tissue>
    </source>
</reference>
<dbReference type="PANTHER" id="PTHR46585:SF1">
    <property type="entry name" value="CHROMO DOMAIN-CONTAINING PROTEIN"/>
    <property type="match status" value="1"/>
</dbReference>
<dbReference type="InterPro" id="IPR000953">
    <property type="entry name" value="Chromo/chromo_shadow_dom"/>
</dbReference>